<keyword evidence="8" id="KW-0732">Signal</keyword>
<feature type="domain" description="RNA polymerase Rpb1" evidence="10">
    <location>
        <begin position="57"/>
        <end position="180"/>
    </location>
</feature>
<sequence>MIAFTVRVLPITSVVSINPLCCSPLCGDFDGDCLHGYIPQSVGARVELNELVALDRQLINGQSGTNLLSLCQDSLTAAYLLLEDGVRLNVYQMQQLQMLCDRKLTPPAIVKASSSNTSFWSGKQLFSILLPFKFDYAFPSNDVIVSDGELISCSEASGWIRDSENNIFQSLVEHFQGKTLDILHGAQ</sequence>
<dbReference type="EMBL" id="ASHM01110693">
    <property type="protein sequence ID" value="PNX69972.1"/>
    <property type="molecule type" value="Genomic_DNA"/>
</dbReference>
<dbReference type="GO" id="GO:0003677">
    <property type="term" value="F:DNA binding"/>
    <property type="evidence" value="ECO:0007669"/>
    <property type="project" value="InterPro"/>
</dbReference>
<dbReference type="Proteomes" id="UP000236291">
    <property type="component" value="Unassembled WGS sequence"/>
</dbReference>
<evidence type="ECO:0000256" key="1">
    <source>
        <dbReference type="ARBA" id="ARBA00012418"/>
    </source>
</evidence>
<evidence type="ECO:0000313" key="12">
    <source>
        <dbReference type="Proteomes" id="UP000236291"/>
    </source>
</evidence>
<keyword evidence="2 11" id="KW-0240">DNA-directed RNA polymerase</keyword>
<name>A0A2K3KUK9_TRIPR</name>
<dbReference type="GO" id="GO:0006351">
    <property type="term" value="P:DNA-templated transcription"/>
    <property type="evidence" value="ECO:0007669"/>
    <property type="project" value="InterPro"/>
</dbReference>
<organism evidence="11 12">
    <name type="scientific">Trifolium pratense</name>
    <name type="common">Red clover</name>
    <dbReference type="NCBI Taxonomy" id="57577"/>
    <lineage>
        <taxon>Eukaryota</taxon>
        <taxon>Viridiplantae</taxon>
        <taxon>Streptophyta</taxon>
        <taxon>Embryophyta</taxon>
        <taxon>Tracheophyta</taxon>
        <taxon>Spermatophyta</taxon>
        <taxon>Magnoliopsida</taxon>
        <taxon>eudicotyledons</taxon>
        <taxon>Gunneridae</taxon>
        <taxon>Pentapetalae</taxon>
        <taxon>rosids</taxon>
        <taxon>fabids</taxon>
        <taxon>Fabales</taxon>
        <taxon>Fabaceae</taxon>
        <taxon>Papilionoideae</taxon>
        <taxon>50 kb inversion clade</taxon>
        <taxon>NPAAA clade</taxon>
        <taxon>Hologalegina</taxon>
        <taxon>IRL clade</taxon>
        <taxon>Trifolieae</taxon>
        <taxon>Trifolium</taxon>
    </lineage>
</organism>
<dbReference type="STRING" id="57577.A0A2K3KUK9"/>
<dbReference type="ExpressionAtlas" id="A0A2K3KUK9">
    <property type="expression patterns" value="baseline"/>
</dbReference>
<dbReference type="PANTHER" id="PTHR19376">
    <property type="entry name" value="DNA-DIRECTED RNA POLYMERASE"/>
    <property type="match status" value="1"/>
</dbReference>
<dbReference type="GO" id="GO:0000428">
    <property type="term" value="C:DNA-directed RNA polymerase complex"/>
    <property type="evidence" value="ECO:0007669"/>
    <property type="project" value="UniProtKB-KW"/>
</dbReference>
<reference evidence="11 12" key="2">
    <citation type="journal article" date="2017" name="Front. Plant Sci.">
        <title>Gene Classification and Mining of Molecular Markers Useful in Red Clover (Trifolium pratense) Breeding.</title>
        <authorList>
            <person name="Istvanek J."/>
            <person name="Dluhosova J."/>
            <person name="Dluhos P."/>
            <person name="Patkova L."/>
            <person name="Nedelnik J."/>
            <person name="Repkova J."/>
        </authorList>
    </citation>
    <scope>NUCLEOTIDE SEQUENCE [LARGE SCALE GENOMIC DNA]</scope>
    <source>
        <strain evidence="12">cv. Tatra</strain>
        <tissue evidence="11">Young leaves</tissue>
    </source>
</reference>
<dbReference type="InterPro" id="IPR042102">
    <property type="entry name" value="RNA_pol_Rpb1_3_sf"/>
</dbReference>
<feature type="domain" description="RNA polymerase alpha subunit" evidence="9">
    <location>
        <begin position="1"/>
        <end position="52"/>
    </location>
</feature>
<evidence type="ECO:0000256" key="8">
    <source>
        <dbReference type="SAM" id="SignalP"/>
    </source>
</evidence>
<feature type="non-terminal residue" evidence="11">
    <location>
        <position position="187"/>
    </location>
</feature>
<dbReference type="InterPro" id="IPR000722">
    <property type="entry name" value="RNA_pol_asu"/>
</dbReference>
<dbReference type="SUPFAM" id="SSF64484">
    <property type="entry name" value="beta and beta-prime subunits of DNA dependent RNA-polymerase"/>
    <property type="match status" value="1"/>
</dbReference>
<evidence type="ECO:0000256" key="6">
    <source>
        <dbReference type="ARBA" id="ARBA00023163"/>
    </source>
</evidence>
<protein>
    <recommendedName>
        <fullName evidence="1">DNA-directed RNA polymerase</fullName>
        <ecNumber evidence="1">2.7.7.6</ecNumber>
    </recommendedName>
</protein>
<dbReference type="Pfam" id="PF04983">
    <property type="entry name" value="RNA_pol_Rpb1_3"/>
    <property type="match status" value="1"/>
</dbReference>
<evidence type="ECO:0000313" key="11">
    <source>
        <dbReference type="EMBL" id="PNX69972.1"/>
    </source>
</evidence>
<evidence type="ECO:0000256" key="3">
    <source>
        <dbReference type="ARBA" id="ARBA00022679"/>
    </source>
</evidence>
<reference evidence="11 12" key="1">
    <citation type="journal article" date="2014" name="Am. J. Bot.">
        <title>Genome assembly and annotation for red clover (Trifolium pratense; Fabaceae).</title>
        <authorList>
            <person name="Istvanek J."/>
            <person name="Jaros M."/>
            <person name="Krenek A."/>
            <person name="Repkova J."/>
        </authorList>
    </citation>
    <scope>NUCLEOTIDE SEQUENCE [LARGE SCALE GENOMIC DNA]</scope>
    <source>
        <strain evidence="12">cv. Tatra</strain>
        <tissue evidence="11">Young leaves</tissue>
    </source>
</reference>
<feature type="chain" id="PRO_5014446807" description="DNA-directed RNA polymerase" evidence="8">
    <location>
        <begin position="17"/>
        <end position="187"/>
    </location>
</feature>
<dbReference type="PANTHER" id="PTHR19376:SF36">
    <property type="entry name" value="DNA-DIRECTED RNA POLYMERASE IV SUBUNIT 1"/>
    <property type="match status" value="1"/>
</dbReference>
<evidence type="ECO:0000256" key="7">
    <source>
        <dbReference type="ARBA" id="ARBA00048552"/>
    </source>
</evidence>
<dbReference type="Pfam" id="PF00623">
    <property type="entry name" value="RNA_pol_Rpb1_2"/>
    <property type="match status" value="1"/>
</dbReference>
<comment type="caution">
    <text evidence="11">The sequence shown here is derived from an EMBL/GenBank/DDBJ whole genome shotgun (WGS) entry which is preliminary data.</text>
</comment>
<dbReference type="InterPro" id="IPR045867">
    <property type="entry name" value="DNA-dir_RpoC_beta_prime"/>
</dbReference>
<keyword evidence="5" id="KW-0862">Zinc</keyword>
<comment type="catalytic activity">
    <reaction evidence="7">
        <text>RNA(n) + a ribonucleoside 5'-triphosphate = RNA(n+1) + diphosphate</text>
        <dbReference type="Rhea" id="RHEA:21248"/>
        <dbReference type="Rhea" id="RHEA-COMP:14527"/>
        <dbReference type="Rhea" id="RHEA-COMP:17342"/>
        <dbReference type="ChEBI" id="CHEBI:33019"/>
        <dbReference type="ChEBI" id="CHEBI:61557"/>
        <dbReference type="ChEBI" id="CHEBI:140395"/>
        <dbReference type="EC" id="2.7.7.6"/>
    </reaction>
</comment>
<dbReference type="AlphaFoldDB" id="A0A2K3KUK9"/>
<dbReference type="GO" id="GO:0003899">
    <property type="term" value="F:DNA-directed RNA polymerase activity"/>
    <property type="evidence" value="ECO:0007669"/>
    <property type="project" value="UniProtKB-EC"/>
</dbReference>
<dbReference type="EC" id="2.7.7.6" evidence="1"/>
<evidence type="ECO:0000259" key="10">
    <source>
        <dbReference type="Pfam" id="PF04983"/>
    </source>
</evidence>
<dbReference type="Gene3D" id="1.10.274.100">
    <property type="entry name" value="RNA polymerase Rpb1, domain 3"/>
    <property type="match status" value="1"/>
</dbReference>
<evidence type="ECO:0000259" key="9">
    <source>
        <dbReference type="Pfam" id="PF00623"/>
    </source>
</evidence>
<keyword evidence="4" id="KW-0548">Nucleotidyltransferase</keyword>
<accession>A0A2K3KUK9</accession>
<dbReference type="Gene3D" id="2.40.40.20">
    <property type="match status" value="1"/>
</dbReference>
<keyword evidence="3" id="KW-0808">Transferase</keyword>
<evidence type="ECO:0000256" key="4">
    <source>
        <dbReference type="ARBA" id="ARBA00022695"/>
    </source>
</evidence>
<feature type="signal peptide" evidence="8">
    <location>
        <begin position="1"/>
        <end position="16"/>
    </location>
</feature>
<keyword evidence="6" id="KW-0804">Transcription</keyword>
<evidence type="ECO:0000256" key="5">
    <source>
        <dbReference type="ARBA" id="ARBA00022833"/>
    </source>
</evidence>
<evidence type="ECO:0000256" key="2">
    <source>
        <dbReference type="ARBA" id="ARBA00022478"/>
    </source>
</evidence>
<dbReference type="InterPro" id="IPR007066">
    <property type="entry name" value="RNA_pol_Rpb1_3"/>
</dbReference>
<gene>
    <name evidence="11" type="ORF">L195_g057012</name>
</gene>
<proteinExistence type="predicted"/>